<dbReference type="EMBL" id="JBJURJ010000020">
    <property type="protein sequence ID" value="MFM9331635.1"/>
    <property type="molecule type" value="Genomic_DNA"/>
</dbReference>
<name>A0ACC7P4I9_9BACL</name>
<organism evidence="1 2">
    <name type="scientific">Paenibacillus mesotrionivorans</name>
    <dbReference type="NCBI Taxonomy" id="3160968"/>
    <lineage>
        <taxon>Bacteria</taxon>
        <taxon>Bacillati</taxon>
        <taxon>Bacillota</taxon>
        <taxon>Bacilli</taxon>
        <taxon>Bacillales</taxon>
        <taxon>Paenibacillaceae</taxon>
        <taxon>Paenibacillus</taxon>
    </lineage>
</organism>
<accession>A0ACC7P4I9</accession>
<gene>
    <name evidence="1" type="ORF">ACI1P1_25375</name>
</gene>
<reference evidence="1" key="1">
    <citation type="submission" date="2024-12" db="EMBL/GenBank/DDBJ databases">
        <authorList>
            <person name="Wu N."/>
        </authorList>
    </citation>
    <scope>NUCLEOTIDE SEQUENCE</scope>
    <source>
        <strain evidence="1">P15</strain>
    </source>
</reference>
<proteinExistence type="predicted"/>
<dbReference type="Proteomes" id="UP001631969">
    <property type="component" value="Unassembled WGS sequence"/>
</dbReference>
<evidence type="ECO:0000313" key="1">
    <source>
        <dbReference type="EMBL" id="MFM9331635.1"/>
    </source>
</evidence>
<sequence>MTTQPVSNPLIEQRADPWILKAEDGTYYHTASAPEYDRIELRKASTLAGLAEAPPVIVWHKHESGPMSYHIWAPELHRIGGKWYIYFAAGRAEDIWRIRIWVLENESDDPTTGAWSEKGEVLTAWDSFALDATTFEHKGNRYLVWAQSNPEVQVNSSLYIAPMSNPWTLAGPQVEIATPDFAWEQVKYKVNEGPAVLVRNGRIFITYSASATDASYCMGLLWADENSDLLDAASWHKLPEPVFTTCEENGQYGPGHNSFTVSEDGSRDILVYHARNYREIQGDPLRDPNRHTRLQPFGWGEDGFPVFGQPVKDGPCPGV</sequence>
<keyword evidence="2" id="KW-1185">Reference proteome</keyword>
<comment type="caution">
    <text evidence="1">The sequence shown here is derived from an EMBL/GenBank/DDBJ whole genome shotgun (WGS) entry which is preliminary data.</text>
</comment>
<protein>
    <submittedName>
        <fullName evidence="1">Family 43 glycosylhydrolase</fullName>
    </submittedName>
</protein>
<evidence type="ECO:0000313" key="2">
    <source>
        <dbReference type="Proteomes" id="UP001631969"/>
    </source>
</evidence>